<evidence type="ECO:0000256" key="3">
    <source>
        <dbReference type="ARBA" id="ARBA00022801"/>
    </source>
</evidence>
<gene>
    <name evidence="5" type="ORF">A2W18_05615</name>
</gene>
<protein>
    <recommendedName>
        <fullName evidence="7">Toxin-antitoxin antitoxin component</fullName>
    </recommendedName>
</protein>
<dbReference type="GO" id="GO:0004540">
    <property type="term" value="F:RNA nuclease activity"/>
    <property type="evidence" value="ECO:0007669"/>
    <property type="project" value="InterPro"/>
</dbReference>
<accession>A0A1F6V5U2</accession>
<dbReference type="InterPro" id="IPR052379">
    <property type="entry name" value="Type_VII_TA_RNase"/>
</dbReference>
<dbReference type="Pfam" id="PF01934">
    <property type="entry name" value="HepT-like"/>
    <property type="match status" value="1"/>
</dbReference>
<dbReference type="InterPro" id="IPR037038">
    <property type="entry name" value="HepT-like_sf"/>
</dbReference>
<evidence type="ECO:0008006" key="7">
    <source>
        <dbReference type="Google" id="ProtNLM"/>
    </source>
</evidence>
<dbReference type="NCBIfam" id="NF047751">
    <property type="entry name" value="HepT_toxin"/>
    <property type="match status" value="1"/>
</dbReference>
<dbReference type="Proteomes" id="UP000179076">
    <property type="component" value="Unassembled WGS sequence"/>
</dbReference>
<comment type="caution">
    <text evidence="5">The sequence shown here is derived from an EMBL/GenBank/DDBJ whole genome shotgun (WGS) entry which is preliminary data.</text>
</comment>
<dbReference type="PANTHER" id="PTHR33397">
    <property type="entry name" value="UPF0331 PROTEIN YUTE"/>
    <property type="match status" value="1"/>
</dbReference>
<keyword evidence="2" id="KW-0540">Nuclease</keyword>
<organism evidence="5 6">
    <name type="scientific">Candidatus Muproteobacteria bacterium RBG_16_60_9</name>
    <dbReference type="NCBI Taxonomy" id="1817755"/>
    <lineage>
        <taxon>Bacteria</taxon>
        <taxon>Pseudomonadati</taxon>
        <taxon>Pseudomonadota</taxon>
        <taxon>Candidatus Muproteobacteria</taxon>
    </lineage>
</organism>
<sequence>MADDVILNKSAIIERCLRRIEDEYRGREHEIETNYTRQDAVVLNLLRACEAAIDLAMHVVRVRRLGLPQESREAFTLLEQAGLVDPAIASRMRAMVGFRNIAVHDYRKLSLPIMRAILDKHLEDFRRFAESTLRAEPK</sequence>
<proteinExistence type="inferred from homology"/>
<evidence type="ECO:0000256" key="2">
    <source>
        <dbReference type="ARBA" id="ARBA00022722"/>
    </source>
</evidence>
<dbReference type="AlphaFoldDB" id="A0A1F6V5U2"/>
<dbReference type="PANTHER" id="PTHR33397:SF3">
    <property type="entry name" value="MRNA NUCLEASE HEPT"/>
    <property type="match status" value="1"/>
</dbReference>
<name>A0A1F6V5U2_9PROT</name>
<evidence type="ECO:0000256" key="4">
    <source>
        <dbReference type="ARBA" id="ARBA00024207"/>
    </source>
</evidence>
<dbReference type="Gene3D" id="1.20.120.580">
    <property type="entry name" value="bsu32300-like"/>
    <property type="match status" value="1"/>
</dbReference>
<evidence type="ECO:0000313" key="6">
    <source>
        <dbReference type="Proteomes" id="UP000179076"/>
    </source>
</evidence>
<evidence type="ECO:0000313" key="5">
    <source>
        <dbReference type="EMBL" id="OGI65037.1"/>
    </source>
</evidence>
<reference evidence="5 6" key="1">
    <citation type="journal article" date="2016" name="Nat. Commun.">
        <title>Thousands of microbial genomes shed light on interconnected biogeochemical processes in an aquifer system.</title>
        <authorList>
            <person name="Anantharaman K."/>
            <person name="Brown C.T."/>
            <person name="Hug L.A."/>
            <person name="Sharon I."/>
            <person name="Castelle C.J."/>
            <person name="Probst A.J."/>
            <person name="Thomas B.C."/>
            <person name="Singh A."/>
            <person name="Wilkins M.J."/>
            <person name="Karaoz U."/>
            <person name="Brodie E.L."/>
            <person name="Williams K.H."/>
            <person name="Hubbard S.S."/>
            <person name="Banfield J.F."/>
        </authorList>
    </citation>
    <scope>NUCLEOTIDE SEQUENCE [LARGE SCALE GENOMIC DNA]</scope>
</reference>
<keyword evidence="1" id="KW-1277">Toxin-antitoxin system</keyword>
<dbReference type="InterPro" id="IPR008201">
    <property type="entry name" value="HepT-like"/>
</dbReference>
<dbReference type="EMBL" id="MFSP01000113">
    <property type="protein sequence ID" value="OGI65037.1"/>
    <property type="molecule type" value="Genomic_DNA"/>
</dbReference>
<comment type="similarity">
    <text evidence="4">Belongs to the HepT RNase toxin family.</text>
</comment>
<dbReference type="GO" id="GO:0016787">
    <property type="term" value="F:hydrolase activity"/>
    <property type="evidence" value="ECO:0007669"/>
    <property type="project" value="UniProtKB-KW"/>
</dbReference>
<keyword evidence="3" id="KW-0378">Hydrolase</keyword>
<evidence type="ECO:0000256" key="1">
    <source>
        <dbReference type="ARBA" id="ARBA00022649"/>
    </source>
</evidence>
<dbReference type="GO" id="GO:0110001">
    <property type="term" value="C:toxin-antitoxin complex"/>
    <property type="evidence" value="ECO:0007669"/>
    <property type="project" value="InterPro"/>
</dbReference>